<keyword evidence="2" id="KW-1185">Reference proteome</keyword>
<reference evidence="1" key="1">
    <citation type="submission" date="2021-05" db="EMBL/GenBank/DDBJ databases">
        <authorList>
            <person name="Pan Q."/>
            <person name="Jouanno E."/>
            <person name="Zahm M."/>
            <person name="Klopp C."/>
            <person name="Cabau C."/>
            <person name="Louis A."/>
            <person name="Berthelot C."/>
            <person name="Parey E."/>
            <person name="Roest Crollius H."/>
            <person name="Montfort J."/>
            <person name="Robinson-Rechavi M."/>
            <person name="Bouchez O."/>
            <person name="Lampietro C."/>
            <person name="Lopez Roques C."/>
            <person name="Donnadieu C."/>
            <person name="Postlethwait J."/>
            <person name="Bobe J."/>
            <person name="Dillon D."/>
            <person name="Chandos A."/>
            <person name="von Hippel F."/>
            <person name="Guiguen Y."/>
        </authorList>
    </citation>
    <scope>NUCLEOTIDE SEQUENCE</scope>
    <source>
        <strain evidence="1">YG-Jan2019</strain>
    </source>
</reference>
<sequence length="387" mass="44118">MNIRYIIWFISGLPLSATLRALDWPLLNCTQKNLPCSVQINKCSDEGWILPRPEAPVGPYWSPDSEQYVVGVRDDGRGDLVPVVNVSWSLRENNAISAVRGTEVHIHEETNNQLICIRYIFHSIIKQNSFIMNNWTHWTFSSDRVAVEPRHTYLVSVYNLPKPDVGNYRIEKIITVPGCDDRRIQEARVCVENGSLWDPKLTLNVSVKEDLMNLTVDFVTSEFSEEYRIFIQNTDRLLSIGRGNRTWLNVTFQLDVGLLPSCEILVVIQPFFIRCNRNCSCHEKIINSCLYSKRPPTFSRTLMIKVSVGLIGLSGLLAYLLKRTFHAVSENPPSPALIEEPECTEVEKRGKVLIIYSRDHPLYTHIVLKLCAFFMARCGTEVSAVSS</sequence>
<protein>
    <submittedName>
        <fullName evidence="1">Uncharacterized protein</fullName>
    </submittedName>
</protein>
<proteinExistence type="predicted"/>
<comment type="caution">
    <text evidence="1">The sequence shown here is derived from an EMBL/GenBank/DDBJ whole genome shotgun (WGS) entry which is preliminary data.</text>
</comment>
<evidence type="ECO:0000313" key="2">
    <source>
        <dbReference type="Proteomes" id="UP001157502"/>
    </source>
</evidence>
<name>A0ACC2GGI2_DALPE</name>
<accession>A0ACC2GGI2</accession>
<organism evidence="1 2">
    <name type="scientific">Dallia pectoralis</name>
    <name type="common">Alaska blackfish</name>
    <dbReference type="NCBI Taxonomy" id="75939"/>
    <lineage>
        <taxon>Eukaryota</taxon>
        <taxon>Metazoa</taxon>
        <taxon>Chordata</taxon>
        <taxon>Craniata</taxon>
        <taxon>Vertebrata</taxon>
        <taxon>Euteleostomi</taxon>
        <taxon>Actinopterygii</taxon>
        <taxon>Neopterygii</taxon>
        <taxon>Teleostei</taxon>
        <taxon>Protacanthopterygii</taxon>
        <taxon>Esociformes</taxon>
        <taxon>Umbridae</taxon>
        <taxon>Dallia</taxon>
    </lineage>
</organism>
<dbReference type="Proteomes" id="UP001157502">
    <property type="component" value="Chromosome 13"/>
</dbReference>
<evidence type="ECO:0000313" key="1">
    <source>
        <dbReference type="EMBL" id="KAJ8002662.1"/>
    </source>
</evidence>
<dbReference type="EMBL" id="CM055740">
    <property type="protein sequence ID" value="KAJ8002662.1"/>
    <property type="molecule type" value="Genomic_DNA"/>
</dbReference>
<gene>
    <name evidence="1" type="ORF">DPEC_G00161220</name>
</gene>